<dbReference type="AlphaFoldDB" id="A0A841CIN9"/>
<evidence type="ECO:0000256" key="2">
    <source>
        <dbReference type="SAM" id="SignalP"/>
    </source>
</evidence>
<reference evidence="3 4" key="1">
    <citation type="submission" date="2020-08" db="EMBL/GenBank/DDBJ databases">
        <title>Genomic Encyclopedia of Type Strains, Phase III (KMG-III): the genomes of soil and plant-associated and newly described type strains.</title>
        <authorList>
            <person name="Whitman W."/>
        </authorList>
    </citation>
    <scope>NUCLEOTIDE SEQUENCE [LARGE SCALE GENOMIC DNA]</scope>
    <source>
        <strain evidence="3 4">CECT 8640</strain>
    </source>
</reference>
<dbReference type="Proteomes" id="UP000547510">
    <property type="component" value="Unassembled WGS sequence"/>
</dbReference>
<feature type="compositionally biased region" description="Basic and acidic residues" evidence="1">
    <location>
        <begin position="51"/>
        <end position="61"/>
    </location>
</feature>
<feature type="region of interest" description="Disordered" evidence="1">
    <location>
        <begin position="30"/>
        <end position="61"/>
    </location>
</feature>
<sequence>MVSRKRYLAATGLFAAALTTGAVARATEAWPVESKSSTTVVDQSQTTARADPGDGKRFRAD</sequence>
<dbReference type="RefSeq" id="WP_184692200.1">
    <property type="nucleotide sequence ID" value="NZ_JACHJN010000005.1"/>
</dbReference>
<evidence type="ECO:0000313" key="4">
    <source>
        <dbReference type="Proteomes" id="UP000547510"/>
    </source>
</evidence>
<feature type="signal peptide" evidence="2">
    <location>
        <begin position="1"/>
        <end position="24"/>
    </location>
</feature>
<organism evidence="3 4">
    <name type="scientific">Saccharothrix tamanrassetensis</name>
    <dbReference type="NCBI Taxonomy" id="1051531"/>
    <lineage>
        <taxon>Bacteria</taxon>
        <taxon>Bacillati</taxon>
        <taxon>Actinomycetota</taxon>
        <taxon>Actinomycetes</taxon>
        <taxon>Pseudonocardiales</taxon>
        <taxon>Pseudonocardiaceae</taxon>
        <taxon>Saccharothrix</taxon>
    </lineage>
</organism>
<name>A0A841CIN9_9PSEU</name>
<protein>
    <submittedName>
        <fullName evidence="3">Uncharacterized protein</fullName>
    </submittedName>
</protein>
<comment type="caution">
    <text evidence="3">The sequence shown here is derived from an EMBL/GenBank/DDBJ whole genome shotgun (WGS) entry which is preliminary data.</text>
</comment>
<feature type="chain" id="PRO_5038863804" evidence="2">
    <location>
        <begin position="25"/>
        <end position="61"/>
    </location>
</feature>
<evidence type="ECO:0000256" key="1">
    <source>
        <dbReference type="SAM" id="MobiDB-lite"/>
    </source>
</evidence>
<proteinExistence type="predicted"/>
<keyword evidence="2" id="KW-0732">Signal</keyword>
<keyword evidence="4" id="KW-1185">Reference proteome</keyword>
<accession>A0A841CIN9</accession>
<gene>
    <name evidence="3" type="ORF">FHS29_003894</name>
</gene>
<feature type="compositionally biased region" description="Low complexity" evidence="1">
    <location>
        <begin position="34"/>
        <end position="47"/>
    </location>
</feature>
<dbReference type="EMBL" id="JACHJN010000005">
    <property type="protein sequence ID" value="MBB5957301.1"/>
    <property type="molecule type" value="Genomic_DNA"/>
</dbReference>
<evidence type="ECO:0000313" key="3">
    <source>
        <dbReference type="EMBL" id="MBB5957301.1"/>
    </source>
</evidence>